<organism evidence="2 4">
    <name type="scientific">Neospora caninum (strain Liverpool)</name>
    <dbReference type="NCBI Taxonomy" id="572307"/>
    <lineage>
        <taxon>Eukaryota</taxon>
        <taxon>Sar</taxon>
        <taxon>Alveolata</taxon>
        <taxon>Apicomplexa</taxon>
        <taxon>Conoidasida</taxon>
        <taxon>Coccidia</taxon>
        <taxon>Eucoccidiorida</taxon>
        <taxon>Eimeriorina</taxon>
        <taxon>Sarcocystidae</taxon>
        <taxon>Neospora</taxon>
    </lineage>
</organism>
<dbReference type="EMBL" id="FR823385">
    <property type="protein sequence ID" value="CBZ50925.1"/>
    <property type="molecule type" value="Genomic_DNA"/>
</dbReference>
<reference evidence="2" key="2">
    <citation type="submission" date="2011-03" db="EMBL/GenBank/DDBJ databases">
        <title>Comparative genomics and transcriptomics of Neospora caninum and Toxoplasma gondii.</title>
        <authorList>
            <person name="Reid A.J."/>
            <person name="Sohal A."/>
            <person name="Harris D."/>
            <person name="Quail M."/>
            <person name="Sanders M."/>
            <person name="Berriman M."/>
            <person name="Wastling J.M."/>
            <person name="Pain A."/>
        </authorList>
    </citation>
    <scope>NUCLEOTIDE SEQUENCE</scope>
    <source>
        <strain evidence="2">Liverpool</strain>
    </source>
</reference>
<dbReference type="GeneID" id="13439911"/>
<feature type="region of interest" description="Disordered" evidence="1">
    <location>
        <begin position="400"/>
        <end position="470"/>
    </location>
</feature>
<feature type="region of interest" description="Disordered" evidence="1">
    <location>
        <begin position="273"/>
        <end position="295"/>
    </location>
</feature>
<dbReference type="AlphaFoldDB" id="F0VBE1"/>
<feature type="region of interest" description="Disordered" evidence="1">
    <location>
        <begin position="1"/>
        <end position="73"/>
    </location>
</feature>
<feature type="region of interest" description="Disordered" evidence="1">
    <location>
        <begin position="309"/>
        <end position="386"/>
    </location>
</feature>
<reference evidence="4" key="3">
    <citation type="journal article" date="2012" name="PLoS Pathog.">
        <title>Comparative genomics of the apicomplexan parasites Toxoplasma gondii and Neospora caninum: Coccidia differing in host range and transmission strategy.</title>
        <authorList>
            <person name="Reid A.J."/>
            <person name="Vermont S.J."/>
            <person name="Cotton J.A."/>
            <person name="Harris D."/>
            <person name="Hill-Cawthorne G.A."/>
            <person name="Konen-Waisman S."/>
            <person name="Latham S.M."/>
            <person name="Mourier T."/>
            <person name="Norton R."/>
            <person name="Quail M.A."/>
            <person name="Sanders M."/>
            <person name="Shanmugam D."/>
            <person name="Sohal A."/>
            <person name="Wasmuth J.D."/>
            <person name="Brunk B."/>
            <person name="Grigg M.E."/>
            <person name="Howard J.C."/>
            <person name="Parkinson J."/>
            <person name="Roos D.S."/>
            <person name="Trees A.J."/>
            <person name="Berriman M."/>
            <person name="Pain A."/>
            <person name="Wastling J.M."/>
        </authorList>
    </citation>
    <scope>NUCLEOTIDE SEQUENCE [LARGE SCALE GENOMIC DNA]</scope>
    <source>
        <strain evidence="4">Liverpool</strain>
    </source>
</reference>
<keyword evidence="4" id="KW-1185">Reference proteome</keyword>
<evidence type="ECO:0000313" key="2">
    <source>
        <dbReference type="EMBL" id="CBZ50925.1"/>
    </source>
</evidence>
<name>F0VBE1_NEOCL</name>
<accession>F0VBE1</accession>
<proteinExistence type="predicted"/>
<reference evidence="3" key="4">
    <citation type="journal article" date="2015" name="PLoS ONE">
        <title>Comprehensive Evaluation of Toxoplasma gondii VEG and Neospora caninum LIV Genomes with Tachyzoite Stage Transcriptome and Proteome Defines Novel Transcript Features.</title>
        <authorList>
            <person name="Ramaprasad A."/>
            <person name="Mourier T."/>
            <person name="Naeem R."/>
            <person name="Malas T.B."/>
            <person name="Moussa E."/>
            <person name="Panigrahi A."/>
            <person name="Vermont S.J."/>
            <person name="Otto T.D."/>
            <person name="Wastling J."/>
            <person name="Pain A."/>
        </authorList>
    </citation>
    <scope>NUCLEOTIDE SEQUENCE</scope>
    <source>
        <strain evidence="3">Liverpool</strain>
    </source>
</reference>
<dbReference type="Proteomes" id="UP000007494">
    <property type="component" value="Chromosome IX"/>
</dbReference>
<evidence type="ECO:0000256" key="1">
    <source>
        <dbReference type="SAM" id="MobiDB-lite"/>
    </source>
</evidence>
<dbReference type="EMBL" id="LN714484">
    <property type="protein sequence ID" value="CEL68226.1"/>
    <property type="molecule type" value="Genomic_DNA"/>
</dbReference>
<reference evidence="2" key="1">
    <citation type="submission" date="2011-02" db="EMBL/GenBank/DDBJ databases">
        <authorList>
            <person name="Aslett M."/>
        </authorList>
    </citation>
    <scope>NUCLEOTIDE SEQUENCE</scope>
    <source>
        <strain evidence="2">Liverpool</strain>
    </source>
</reference>
<dbReference type="VEuPathDB" id="ToxoDB:NCLIV_040000"/>
<sequence>MPASGDPSGGASRPPAFPDSSEATEKPPFPHSAPDSPAQATSPPGPSPQREGTGGSRQPVRAPERKVSEQAEVVAKIHATRAMWQARLDENIAKQEQREYDEEALEARRRDVLSQRETHKFLRRESRTGEGDSPVGNVAAAESTSGRQPGPEAAPVSPVSGDRNPGVPERPALTEEEMLRKQEEDDLLVAQRLQEEEALAASAAEAALFGEDVGAASETAALGAMNGEGAAASEEVDRDFLLAMELQEQSQREAQQESDSILAALLQQEEAAAASSRGALPCHGGSPHAVPAYHTAGVGQISQSAGVQRIQTVNPVGMSGSSASRPQAGDEAKGKRRGFFARIFGKKDRSNSQGTSSSTPPRRHFLPDANQGPGGRPDLVALFGPPGEVPIAPVTACCRPVGSPQAVPQTLELPERSGTGQAGASGDERQRPCHVVQVVQTVEPARGGSGSRPPSRQSTKDKACEGEKTK</sequence>
<evidence type="ECO:0000313" key="3">
    <source>
        <dbReference type="EMBL" id="CEL68226.1"/>
    </source>
</evidence>
<feature type="region of interest" description="Disordered" evidence="1">
    <location>
        <begin position="97"/>
        <end position="183"/>
    </location>
</feature>
<dbReference type="RefSeq" id="XP_003880958.1">
    <property type="nucleotide sequence ID" value="XM_003880909.1"/>
</dbReference>
<dbReference type="OrthoDB" id="332316at2759"/>
<feature type="compositionally biased region" description="Polar residues" evidence="1">
    <location>
        <begin position="309"/>
        <end position="325"/>
    </location>
</feature>
<dbReference type="OMA" id="ATRAMWQ"/>
<evidence type="ECO:0000313" key="4">
    <source>
        <dbReference type="Proteomes" id="UP000007494"/>
    </source>
</evidence>
<feature type="compositionally biased region" description="Polar residues" evidence="1">
    <location>
        <begin position="351"/>
        <end position="360"/>
    </location>
</feature>
<gene>
    <name evidence="3" type="ORF">BN1204_040000</name>
    <name evidence="2" type="ORF">NCLIV_040000</name>
</gene>
<dbReference type="eggNOG" id="ENOG502QZZQ">
    <property type="taxonomic scope" value="Eukaryota"/>
</dbReference>
<feature type="compositionally biased region" description="Basic and acidic residues" evidence="1">
    <location>
        <begin position="458"/>
        <end position="470"/>
    </location>
</feature>
<protein>
    <submittedName>
        <fullName evidence="2">Uncharacterized protein</fullName>
    </submittedName>
</protein>
<dbReference type="InParanoid" id="F0VBE1"/>
<feature type="compositionally biased region" description="Basic and acidic residues" evidence="1">
    <location>
        <begin position="105"/>
        <end position="130"/>
    </location>
</feature>